<dbReference type="EMBL" id="UYIQ01000001">
    <property type="protein sequence ID" value="VDG80991.1"/>
    <property type="molecule type" value="Genomic_DNA"/>
</dbReference>
<evidence type="ECO:0000313" key="4">
    <source>
        <dbReference type="Proteomes" id="UP000276733"/>
    </source>
</evidence>
<gene>
    <name evidence="2" type="ORF">NCTC11458_00272</name>
    <name evidence="1" type="ORF">NCTC11546_02189</name>
</gene>
<organism evidence="1 3">
    <name type="scientific">Capnocytophaga ochracea</name>
    <dbReference type="NCBI Taxonomy" id="1018"/>
    <lineage>
        <taxon>Bacteria</taxon>
        <taxon>Pseudomonadati</taxon>
        <taxon>Bacteroidota</taxon>
        <taxon>Flavobacteriia</taxon>
        <taxon>Flavobacteriales</taxon>
        <taxon>Flavobacteriaceae</taxon>
        <taxon>Capnocytophaga</taxon>
    </lineage>
</organism>
<accession>A0A2X2RCT4</accession>
<reference evidence="2 4" key="2">
    <citation type="submission" date="2018-11" db="EMBL/GenBank/DDBJ databases">
        <authorList>
            <consortium name="Pathogen Informatics"/>
        </authorList>
    </citation>
    <scope>NUCLEOTIDE SEQUENCE [LARGE SCALE GENOMIC DNA]</scope>
    <source>
        <strain evidence="2 4">NCTC11458</strain>
    </source>
</reference>
<evidence type="ECO:0000313" key="1">
    <source>
        <dbReference type="EMBL" id="SQA78938.1"/>
    </source>
</evidence>
<proteinExistence type="predicted"/>
<dbReference type="Proteomes" id="UP000276733">
    <property type="component" value="Unassembled WGS sequence"/>
</dbReference>
<evidence type="ECO:0000313" key="2">
    <source>
        <dbReference type="EMBL" id="VDG80991.1"/>
    </source>
</evidence>
<dbReference type="RefSeq" id="WP_009421325.1">
    <property type="nucleotide sequence ID" value="NZ_CP082870.1"/>
</dbReference>
<dbReference type="Proteomes" id="UP000249891">
    <property type="component" value="Unassembled WGS sequence"/>
</dbReference>
<evidence type="ECO:0000313" key="3">
    <source>
        <dbReference type="Proteomes" id="UP000249891"/>
    </source>
</evidence>
<protein>
    <submittedName>
        <fullName evidence="1">Uncharacterized protein</fullName>
    </submittedName>
</protein>
<sequence length="74" mass="8699">MKKTIAICVLIAVAIGLGSFYWVKQQRECKEAEYNYQVIRKGLLILSEEYNKGAEKVQYLKEYEETKNKIVKEH</sequence>
<dbReference type="GeneID" id="29675558"/>
<dbReference type="AlphaFoldDB" id="A0A2X2RCT4"/>
<name>A0A2X2RCT4_CAPOC</name>
<reference evidence="1 3" key="1">
    <citation type="submission" date="2018-06" db="EMBL/GenBank/DDBJ databases">
        <authorList>
            <consortium name="Pathogen Informatics"/>
            <person name="Doyle S."/>
        </authorList>
    </citation>
    <scope>NUCLEOTIDE SEQUENCE [LARGE SCALE GENOMIC DNA]</scope>
    <source>
        <strain evidence="1 3">NCTC11546</strain>
    </source>
</reference>
<dbReference type="EMBL" id="UARG01000017">
    <property type="protein sequence ID" value="SQA78938.1"/>
    <property type="molecule type" value="Genomic_DNA"/>
</dbReference>